<sequence>MPPVKRRGSVNVSQTQRAAIITLRVVAEWNYDRIVRALGLPHSTCSSIVRRAEEATGNSDIIELLDYCAKENNREAAGKAATKVWPLSTTSVMIQDAAWWFPRETWDEAVHNHTTFADLSRRTIEHICRDQPHPLRNRRLTRMFEVHKPPLSNEFSNLSVDYARWCLFWLDKGALFVFTDETYIQEPVAALISGKR</sequence>
<protein>
    <submittedName>
        <fullName evidence="1">Uncharacterized protein</fullName>
    </submittedName>
</protein>
<name>A0A6A5SER2_9PLEO</name>
<dbReference type="AlphaFoldDB" id="A0A6A5SER2"/>
<organism evidence="1 2">
    <name type="scientific">Clathrospora elynae</name>
    <dbReference type="NCBI Taxonomy" id="706981"/>
    <lineage>
        <taxon>Eukaryota</taxon>
        <taxon>Fungi</taxon>
        <taxon>Dikarya</taxon>
        <taxon>Ascomycota</taxon>
        <taxon>Pezizomycotina</taxon>
        <taxon>Dothideomycetes</taxon>
        <taxon>Pleosporomycetidae</taxon>
        <taxon>Pleosporales</taxon>
        <taxon>Diademaceae</taxon>
        <taxon>Clathrospora</taxon>
    </lineage>
</organism>
<dbReference type="EMBL" id="ML976111">
    <property type="protein sequence ID" value="KAF1938210.1"/>
    <property type="molecule type" value="Genomic_DNA"/>
</dbReference>
<dbReference type="OrthoDB" id="5410741at2759"/>
<gene>
    <name evidence="1" type="ORF">EJ02DRAFT_514669</name>
</gene>
<evidence type="ECO:0000313" key="1">
    <source>
        <dbReference type="EMBL" id="KAF1938210.1"/>
    </source>
</evidence>
<accession>A0A6A5SER2</accession>
<dbReference type="Proteomes" id="UP000800038">
    <property type="component" value="Unassembled WGS sequence"/>
</dbReference>
<proteinExistence type="predicted"/>
<evidence type="ECO:0000313" key="2">
    <source>
        <dbReference type="Proteomes" id="UP000800038"/>
    </source>
</evidence>
<reference evidence="1" key="1">
    <citation type="journal article" date="2020" name="Stud. Mycol.">
        <title>101 Dothideomycetes genomes: a test case for predicting lifestyles and emergence of pathogens.</title>
        <authorList>
            <person name="Haridas S."/>
            <person name="Albert R."/>
            <person name="Binder M."/>
            <person name="Bloem J."/>
            <person name="Labutti K."/>
            <person name="Salamov A."/>
            <person name="Andreopoulos B."/>
            <person name="Baker S."/>
            <person name="Barry K."/>
            <person name="Bills G."/>
            <person name="Bluhm B."/>
            <person name="Cannon C."/>
            <person name="Castanera R."/>
            <person name="Culley D."/>
            <person name="Daum C."/>
            <person name="Ezra D."/>
            <person name="Gonzalez J."/>
            <person name="Henrissat B."/>
            <person name="Kuo A."/>
            <person name="Liang C."/>
            <person name="Lipzen A."/>
            <person name="Lutzoni F."/>
            <person name="Magnuson J."/>
            <person name="Mondo S."/>
            <person name="Nolan M."/>
            <person name="Ohm R."/>
            <person name="Pangilinan J."/>
            <person name="Park H.-J."/>
            <person name="Ramirez L."/>
            <person name="Alfaro M."/>
            <person name="Sun H."/>
            <person name="Tritt A."/>
            <person name="Yoshinaga Y."/>
            <person name="Zwiers L.-H."/>
            <person name="Turgeon B."/>
            <person name="Goodwin S."/>
            <person name="Spatafora J."/>
            <person name="Crous P."/>
            <person name="Grigoriev I."/>
        </authorList>
    </citation>
    <scope>NUCLEOTIDE SEQUENCE</scope>
    <source>
        <strain evidence="1">CBS 161.51</strain>
    </source>
</reference>
<keyword evidence="2" id="KW-1185">Reference proteome</keyword>